<evidence type="ECO:0000256" key="7">
    <source>
        <dbReference type="ARBA" id="ARBA00023242"/>
    </source>
</evidence>
<dbReference type="GO" id="GO:0004518">
    <property type="term" value="F:nuclease activity"/>
    <property type="evidence" value="ECO:0007669"/>
    <property type="project" value="UniProtKB-KW"/>
</dbReference>
<dbReference type="InterPro" id="IPR045249">
    <property type="entry name" value="HARBI1-like"/>
</dbReference>
<keyword evidence="5" id="KW-0479">Metal-binding</keyword>
<dbReference type="AlphaFoldDB" id="A0AAV2FW17"/>
<evidence type="ECO:0000256" key="6">
    <source>
        <dbReference type="ARBA" id="ARBA00022801"/>
    </source>
</evidence>
<keyword evidence="6" id="KW-0378">Hydrolase</keyword>
<feature type="domain" description="Myb/SANT-like" evidence="9">
    <location>
        <begin position="452"/>
        <end position="545"/>
    </location>
</feature>
<reference evidence="12 13" key="1">
    <citation type="submission" date="2024-04" db="EMBL/GenBank/DDBJ databases">
        <authorList>
            <person name="Fracassetti M."/>
        </authorList>
    </citation>
    <scope>NUCLEOTIDE SEQUENCE [LARGE SCALE GENOMIC DNA]</scope>
</reference>
<dbReference type="InterPro" id="IPR027806">
    <property type="entry name" value="HARBI1_dom"/>
</dbReference>
<evidence type="ECO:0000256" key="5">
    <source>
        <dbReference type="ARBA" id="ARBA00022723"/>
    </source>
</evidence>
<evidence type="ECO:0000259" key="9">
    <source>
        <dbReference type="Pfam" id="PF12776"/>
    </source>
</evidence>
<organism evidence="12 13">
    <name type="scientific">Linum trigynum</name>
    <dbReference type="NCBI Taxonomy" id="586398"/>
    <lineage>
        <taxon>Eukaryota</taxon>
        <taxon>Viridiplantae</taxon>
        <taxon>Streptophyta</taxon>
        <taxon>Embryophyta</taxon>
        <taxon>Tracheophyta</taxon>
        <taxon>Spermatophyta</taxon>
        <taxon>Magnoliopsida</taxon>
        <taxon>eudicotyledons</taxon>
        <taxon>Gunneridae</taxon>
        <taxon>Pentapetalae</taxon>
        <taxon>rosids</taxon>
        <taxon>fabids</taxon>
        <taxon>Malpighiales</taxon>
        <taxon>Linaceae</taxon>
        <taxon>Linum</taxon>
    </lineage>
</organism>
<comment type="cofactor">
    <cofactor evidence="1">
        <name>a divalent metal cation</name>
        <dbReference type="ChEBI" id="CHEBI:60240"/>
    </cofactor>
</comment>
<dbReference type="InterPro" id="IPR024752">
    <property type="entry name" value="Myb/SANT-like_dom"/>
</dbReference>
<name>A0AAV2FW17_9ROSI</name>
<gene>
    <name evidence="12" type="ORF">LTRI10_LOCUS42195</name>
</gene>
<feature type="region of interest" description="Disordered" evidence="8">
    <location>
        <begin position="606"/>
        <end position="661"/>
    </location>
</feature>
<comment type="subcellular location">
    <subcellularLocation>
        <location evidence="2">Nucleus</location>
    </subcellularLocation>
</comment>
<sequence>MDREAQDSNEIEEHIADGLEEILDLHGTEQDSWRNVMENWQRQRDMCVIQLICYIVFALHRLNSQASNGSLSYQVREDKRIEFLQELRNQEAACRPILRMGVDAFVLFFEKLRGTGVLQDYKRATVEEQVARFLSILAQTGGKYRTLAFYYHRSIGTISRHFHNVLRAVISLAPEFLKQPNATTPVSSKIANNSRFFPYFKDCIGAIDGTHFRVKVNRAGQTRFRGRKEWPTQNVLAACNFDLQFLYVLAGWEGTASDSRILKDALTRPHGLVIPEGKFYLGDGGLMLRASLLTPYRRVRYHLKEYSRNAPKNEKELFNHRHASLRNSIERCFGVLKKRFPIIATGAEAQYSFDTTTNIILACCIIHNFLMGVDPDEQLIAEVDRELARRQRQNEPQCEEETRAGIELRDSIANHMWHDYIHNVQQVGTMSKRAKGKQALQGEASTKENLCWTEDMDTALLEAFLAEQRKGNRQEGTFTSHAYNNVVTSLRVRFPFNFDKEKIKNRQKTLKKHFATVKDLFHNTSGFAWSPVTKMFTAEPEVWERLIEENPSASKWIRTPINNYGKMFELYGEHRATGDGAASAFERIDRWNMRNSSFNIDLNDISEDDEGMNAYTPSPFTPREGTNAYSSDGRSAFTPDPSPSVDSHGTASSKGKKRKATMGDVSVNELEVMSTNMSRMAAGIEMGNMIAERSAKAMEKGNEIKEKSLVILEHQKTHIYKEGEIYQELQRYDIPAEMRLNGYKYLSQNPGTTRVLFGLPDEYRQQFVVDLAKKQAFWQVDF</sequence>
<keyword evidence="4" id="KW-0540">Nuclease</keyword>
<dbReference type="GO" id="GO:0046872">
    <property type="term" value="F:metal ion binding"/>
    <property type="evidence" value="ECO:0007669"/>
    <property type="project" value="UniProtKB-KW"/>
</dbReference>
<dbReference type="Pfam" id="PF26138">
    <property type="entry name" value="DUF8040"/>
    <property type="match status" value="1"/>
</dbReference>
<evidence type="ECO:0000259" key="10">
    <source>
        <dbReference type="Pfam" id="PF13359"/>
    </source>
</evidence>
<proteinExistence type="inferred from homology"/>
<evidence type="ECO:0000256" key="4">
    <source>
        <dbReference type="ARBA" id="ARBA00022722"/>
    </source>
</evidence>
<evidence type="ECO:0008006" key="14">
    <source>
        <dbReference type="Google" id="ProtNLM"/>
    </source>
</evidence>
<dbReference type="Pfam" id="PF13359">
    <property type="entry name" value="DDE_Tnp_4"/>
    <property type="match status" value="1"/>
</dbReference>
<evidence type="ECO:0000313" key="13">
    <source>
        <dbReference type="Proteomes" id="UP001497516"/>
    </source>
</evidence>
<comment type="similarity">
    <text evidence="3">Belongs to the HARBI1 family.</text>
</comment>
<dbReference type="InterPro" id="IPR058353">
    <property type="entry name" value="DUF8040"/>
</dbReference>
<evidence type="ECO:0000313" key="12">
    <source>
        <dbReference type="EMBL" id="CAL1402174.1"/>
    </source>
</evidence>
<keyword evidence="13" id="KW-1185">Reference proteome</keyword>
<feature type="domain" description="DDE Tnp4" evidence="10">
    <location>
        <begin position="207"/>
        <end position="368"/>
    </location>
</feature>
<dbReference type="Proteomes" id="UP001497516">
    <property type="component" value="Chromosome 7"/>
</dbReference>
<feature type="compositionally biased region" description="Polar residues" evidence="8">
    <location>
        <begin position="644"/>
        <end position="653"/>
    </location>
</feature>
<protein>
    <recommendedName>
        <fullName evidence="14">Transposase</fullName>
    </recommendedName>
</protein>
<evidence type="ECO:0000259" key="11">
    <source>
        <dbReference type="Pfam" id="PF26138"/>
    </source>
</evidence>
<dbReference type="GO" id="GO:0016787">
    <property type="term" value="F:hydrolase activity"/>
    <property type="evidence" value="ECO:0007669"/>
    <property type="project" value="UniProtKB-KW"/>
</dbReference>
<dbReference type="EMBL" id="OZ034820">
    <property type="protein sequence ID" value="CAL1402174.1"/>
    <property type="molecule type" value="Genomic_DNA"/>
</dbReference>
<dbReference type="PANTHER" id="PTHR22930">
    <property type="match status" value="1"/>
</dbReference>
<dbReference type="PANTHER" id="PTHR22930:SF268">
    <property type="entry name" value="NUCLEASE HARBI1"/>
    <property type="match status" value="1"/>
</dbReference>
<evidence type="ECO:0000256" key="3">
    <source>
        <dbReference type="ARBA" id="ARBA00006958"/>
    </source>
</evidence>
<evidence type="ECO:0000256" key="1">
    <source>
        <dbReference type="ARBA" id="ARBA00001968"/>
    </source>
</evidence>
<accession>A0AAV2FW17</accession>
<feature type="domain" description="DUF8040" evidence="11">
    <location>
        <begin position="83"/>
        <end position="170"/>
    </location>
</feature>
<evidence type="ECO:0000256" key="2">
    <source>
        <dbReference type="ARBA" id="ARBA00004123"/>
    </source>
</evidence>
<dbReference type="GO" id="GO:0005634">
    <property type="term" value="C:nucleus"/>
    <property type="evidence" value="ECO:0007669"/>
    <property type="project" value="UniProtKB-SubCell"/>
</dbReference>
<keyword evidence="7" id="KW-0539">Nucleus</keyword>
<dbReference type="Pfam" id="PF12776">
    <property type="entry name" value="Myb_DNA-bind_3"/>
    <property type="match status" value="1"/>
</dbReference>
<evidence type="ECO:0000256" key="8">
    <source>
        <dbReference type="SAM" id="MobiDB-lite"/>
    </source>
</evidence>